<proteinExistence type="predicted"/>
<dbReference type="RefSeq" id="WP_179269372.1">
    <property type="nucleotide sequence ID" value="NZ_CP058579.1"/>
</dbReference>
<protein>
    <submittedName>
        <fullName evidence="4">CBS domain-containing protein</fullName>
    </submittedName>
</protein>
<keyword evidence="5" id="KW-1185">Reference proteome</keyword>
<evidence type="ECO:0000313" key="4">
    <source>
        <dbReference type="EMBL" id="QLG62787.1"/>
    </source>
</evidence>
<dbReference type="EMBL" id="CP058579">
    <property type="protein sequence ID" value="QLG62787.1"/>
    <property type="molecule type" value="Genomic_DNA"/>
</dbReference>
<keyword evidence="1 2" id="KW-0129">CBS domain</keyword>
<dbReference type="InterPro" id="IPR000644">
    <property type="entry name" value="CBS_dom"/>
</dbReference>
<accession>A0A7D5LBU8</accession>
<reference evidence="4 5" key="1">
    <citation type="submission" date="2020-06" db="EMBL/GenBank/DDBJ databases">
        <title>NJ-3-1, isolated from saline soil.</title>
        <authorList>
            <person name="Cui H.L."/>
            <person name="Shi X."/>
        </authorList>
    </citation>
    <scope>NUCLEOTIDE SEQUENCE [LARGE SCALE GENOMIC DNA]</scope>
    <source>
        <strain evidence="4 5">NJ-3-1</strain>
    </source>
</reference>
<dbReference type="InterPro" id="IPR046342">
    <property type="entry name" value="CBS_dom_sf"/>
</dbReference>
<dbReference type="OrthoDB" id="43333at2157"/>
<dbReference type="SUPFAM" id="SSF54631">
    <property type="entry name" value="CBS-domain pair"/>
    <property type="match status" value="1"/>
</dbReference>
<dbReference type="Pfam" id="PF00571">
    <property type="entry name" value="CBS"/>
    <property type="match status" value="2"/>
</dbReference>
<gene>
    <name evidence="4" type="ORF">HUG12_14045</name>
</gene>
<dbReference type="AlphaFoldDB" id="A0A7D5LBU8"/>
<feature type="domain" description="CBS" evidence="3">
    <location>
        <begin position="71"/>
        <end position="127"/>
    </location>
</feature>
<organism evidence="4 5">
    <name type="scientific">Halorarum salinum</name>
    <dbReference type="NCBI Taxonomy" id="2743089"/>
    <lineage>
        <taxon>Archaea</taxon>
        <taxon>Methanobacteriati</taxon>
        <taxon>Methanobacteriota</taxon>
        <taxon>Stenosarchaea group</taxon>
        <taxon>Halobacteria</taxon>
        <taxon>Halobacteriales</taxon>
        <taxon>Haloferacaceae</taxon>
        <taxon>Halorarum</taxon>
    </lineage>
</organism>
<dbReference type="PROSITE" id="PS51371">
    <property type="entry name" value="CBS"/>
    <property type="match status" value="2"/>
</dbReference>
<evidence type="ECO:0000256" key="2">
    <source>
        <dbReference type="PROSITE-ProRule" id="PRU00703"/>
    </source>
</evidence>
<evidence type="ECO:0000256" key="1">
    <source>
        <dbReference type="ARBA" id="ARBA00023122"/>
    </source>
</evidence>
<dbReference type="Gene3D" id="3.10.580.10">
    <property type="entry name" value="CBS-domain"/>
    <property type="match status" value="1"/>
</dbReference>
<name>A0A7D5LBU8_9EURY</name>
<evidence type="ECO:0000313" key="5">
    <source>
        <dbReference type="Proteomes" id="UP000509626"/>
    </source>
</evidence>
<dbReference type="Proteomes" id="UP000509626">
    <property type="component" value="Chromosome"/>
</dbReference>
<dbReference type="SMART" id="SM00116">
    <property type="entry name" value="CBS"/>
    <property type="match status" value="2"/>
</dbReference>
<dbReference type="GeneID" id="56038602"/>
<sequence length="141" mass="14985">MPVGHLGPDDVVTEGRDDTLGDVAETLDSEGVGAAVIAEDNEPVGIVTDRDIALSVTDGDDIAERPVEDVMTNDPVTLREDEEAIEIARTIGEHNVRRIPVVDDSGDLTGIVTHDDVVATVGEQLDEIADTIEVQSPEYSP</sequence>
<dbReference type="InterPro" id="IPR051257">
    <property type="entry name" value="Diverse_CBS-Domain"/>
</dbReference>
<dbReference type="PANTHER" id="PTHR43080:SF2">
    <property type="entry name" value="CBS DOMAIN-CONTAINING PROTEIN"/>
    <property type="match status" value="1"/>
</dbReference>
<dbReference type="PANTHER" id="PTHR43080">
    <property type="entry name" value="CBS DOMAIN-CONTAINING PROTEIN CBSX3, MITOCHONDRIAL"/>
    <property type="match status" value="1"/>
</dbReference>
<evidence type="ECO:0000259" key="3">
    <source>
        <dbReference type="PROSITE" id="PS51371"/>
    </source>
</evidence>
<feature type="domain" description="CBS" evidence="3">
    <location>
        <begin position="6"/>
        <end position="62"/>
    </location>
</feature>
<dbReference type="KEGG" id="halu:HUG12_14045"/>